<gene>
    <name evidence="2" type="ORF">THIARS_70764</name>
</gene>
<name>A0A238D7N3_THIDL</name>
<dbReference type="Proteomes" id="UP000214566">
    <property type="component" value="Unassembled WGS sequence"/>
</dbReference>
<keyword evidence="3" id="KW-1185">Reference proteome</keyword>
<dbReference type="EMBL" id="FLMQ01000056">
    <property type="protein sequence ID" value="SBP89144.1"/>
    <property type="molecule type" value="Genomic_DNA"/>
</dbReference>
<organism evidence="2 3">
    <name type="scientific">Thiomonas delicata</name>
    <name type="common">Thiomonas cuprina</name>
    <dbReference type="NCBI Taxonomy" id="364030"/>
    <lineage>
        <taxon>Bacteria</taxon>
        <taxon>Pseudomonadati</taxon>
        <taxon>Pseudomonadota</taxon>
        <taxon>Betaproteobacteria</taxon>
        <taxon>Burkholderiales</taxon>
        <taxon>Thiomonas</taxon>
    </lineage>
</organism>
<feature type="transmembrane region" description="Helical" evidence="1">
    <location>
        <begin position="7"/>
        <end position="29"/>
    </location>
</feature>
<dbReference type="RefSeq" id="WP_013106958.1">
    <property type="nucleotide sequence ID" value="NZ_LT592171.1"/>
</dbReference>
<accession>A0A238D7N3</accession>
<keyword evidence="1" id="KW-1133">Transmembrane helix</keyword>
<evidence type="ECO:0000313" key="2">
    <source>
        <dbReference type="EMBL" id="SBP89144.1"/>
    </source>
</evidence>
<sequence length="188" mass="20510">MSKISKWVLALGIVLFAYYLALVPEFGPFPFWGQRWEVGVAQAPWHENGPWPYGMGMMGGALRYWERPAPRDRPYGGYGMMDGAAPWAGRAWQANLTLAQQVRIGQIQASALRQEGALQAQLYAARANLLALNSAAKPDPKAQSQAATSVADTLRQLVQIRLQAEQQIQTVLAYPSKPPSTTASGTAP</sequence>
<reference evidence="2 3" key="1">
    <citation type="submission" date="2016-06" db="EMBL/GenBank/DDBJ databases">
        <authorList>
            <person name="Kjaerup R.B."/>
            <person name="Dalgaard T.S."/>
            <person name="Juul-Madsen H.R."/>
        </authorList>
    </citation>
    <scope>NUCLEOTIDE SEQUENCE [LARGE SCALE GENOMIC DNA]</scope>
    <source>
        <strain evidence="2 3">DSM 16361</strain>
    </source>
</reference>
<protein>
    <submittedName>
        <fullName evidence="2">Uncharacterized protein</fullName>
    </submittedName>
</protein>
<dbReference type="AlphaFoldDB" id="A0A238D7N3"/>
<keyword evidence="1" id="KW-0472">Membrane</keyword>
<dbReference type="OrthoDB" id="9151924at2"/>
<keyword evidence="1" id="KW-0812">Transmembrane</keyword>
<proteinExistence type="predicted"/>
<evidence type="ECO:0000256" key="1">
    <source>
        <dbReference type="SAM" id="Phobius"/>
    </source>
</evidence>
<evidence type="ECO:0000313" key="3">
    <source>
        <dbReference type="Proteomes" id="UP000214566"/>
    </source>
</evidence>